<keyword evidence="12" id="KW-0325">Glycoprotein</keyword>
<keyword evidence="18" id="KW-0964">Secreted</keyword>
<keyword evidence="19" id="KW-0472">Membrane</keyword>
<feature type="disulfide bond" evidence="17">
    <location>
        <begin position="92"/>
        <end position="97"/>
    </location>
</feature>
<feature type="binding site" evidence="15">
    <location>
        <position position="98"/>
    </location>
    <ligand>
        <name>Ca(2+)</name>
        <dbReference type="ChEBI" id="CHEBI:29108"/>
        <label>1</label>
    </ligand>
</feature>
<dbReference type="PRINTS" id="PR00458">
    <property type="entry name" value="PEROXIDASE"/>
</dbReference>
<dbReference type="EMBL" id="JAYMYS010000008">
    <property type="protein sequence ID" value="KAK7384954.1"/>
    <property type="molecule type" value="Genomic_DNA"/>
</dbReference>
<dbReference type="GO" id="GO:0020037">
    <property type="term" value="F:heme binding"/>
    <property type="evidence" value="ECO:0007669"/>
    <property type="project" value="UniProtKB-UniRule"/>
</dbReference>
<evidence type="ECO:0000256" key="13">
    <source>
        <dbReference type="PIRSR" id="PIRSR600823-1"/>
    </source>
</evidence>
<dbReference type="GO" id="GO:0005576">
    <property type="term" value="C:extracellular region"/>
    <property type="evidence" value="ECO:0007669"/>
    <property type="project" value="UniProtKB-SubCell"/>
</dbReference>
<dbReference type="PANTHER" id="PTHR31517">
    <property type="match status" value="1"/>
</dbReference>
<evidence type="ECO:0000259" key="20">
    <source>
        <dbReference type="PROSITE" id="PS50873"/>
    </source>
</evidence>
<dbReference type="SUPFAM" id="SSF48113">
    <property type="entry name" value="Heme-dependent peroxidases"/>
    <property type="match status" value="1"/>
</dbReference>
<dbReference type="InterPro" id="IPR033905">
    <property type="entry name" value="Secretory_peroxidase"/>
</dbReference>
<dbReference type="PROSITE" id="PS00436">
    <property type="entry name" value="PEROXIDASE_2"/>
    <property type="match status" value="1"/>
</dbReference>
<comment type="subcellular location">
    <subcellularLocation>
        <location evidence="18">Secreted</location>
    </subcellularLocation>
</comment>
<keyword evidence="7 15" id="KW-0479">Metal-binding</keyword>
<evidence type="ECO:0000256" key="8">
    <source>
        <dbReference type="ARBA" id="ARBA00022837"/>
    </source>
</evidence>
<keyword evidence="11 17" id="KW-1015">Disulfide bond</keyword>
<keyword evidence="5 18" id="KW-0575">Peroxidase</keyword>
<evidence type="ECO:0000256" key="2">
    <source>
        <dbReference type="ARBA" id="ARBA00002322"/>
    </source>
</evidence>
<evidence type="ECO:0000256" key="6">
    <source>
        <dbReference type="ARBA" id="ARBA00022617"/>
    </source>
</evidence>
<comment type="cofactor">
    <cofactor evidence="15 18">
        <name>Ca(2+)</name>
        <dbReference type="ChEBI" id="CHEBI:29108"/>
    </cofactor>
    <text evidence="15 18">Binds 2 calcium ions per subunit.</text>
</comment>
<comment type="caution">
    <text evidence="21">The sequence shown here is derived from an EMBL/GenBank/DDBJ whole genome shotgun (WGS) entry which is preliminary data.</text>
</comment>
<dbReference type="Gene3D" id="1.10.520.10">
    <property type="match status" value="1"/>
</dbReference>
<dbReference type="PRINTS" id="PR00461">
    <property type="entry name" value="PLPEROXIDASE"/>
</dbReference>
<organism evidence="21 22">
    <name type="scientific">Psophocarpus tetragonolobus</name>
    <name type="common">Winged bean</name>
    <name type="synonym">Dolichos tetragonolobus</name>
    <dbReference type="NCBI Taxonomy" id="3891"/>
    <lineage>
        <taxon>Eukaryota</taxon>
        <taxon>Viridiplantae</taxon>
        <taxon>Streptophyta</taxon>
        <taxon>Embryophyta</taxon>
        <taxon>Tracheophyta</taxon>
        <taxon>Spermatophyta</taxon>
        <taxon>Magnoliopsida</taxon>
        <taxon>eudicotyledons</taxon>
        <taxon>Gunneridae</taxon>
        <taxon>Pentapetalae</taxon>
        <taxon>rosids</taxon>
        <taxon>fabids</taxon>
        <taxon>Fabales</taxon>
        <taxon>Fabaceae</taxon>
        <taxon>Papilionoideae</taxon>
        <taxon>50 kb inversion clade</taxon>
        <taxon>NPAAA clade</taxon>
        <taxon>indigoferoid/millettioid clade</taxon>
        <taxon>Phaseoleae</taxon>
        <taxon>Psophocarpus</taxon>
    </lineage>
</organism>
<evidence type="ECO:0000256" key="17">
    <source>
        <dbReference type="PIRSR" id="PIRSR600823-5"/>
    </source>
</evidence>
<feature type="disulfide bond" evidence="17">
    <location>
        <begin position="146"/>
        <end position="349"/>
    </location>
</feature>
<feature type="site" description="Transition state stabilizer" evidence="16">
    <location>
        <position position="86"/>
    </location>
</feature>
<evidence type="ECO:0000256" key="7">
    <source>
        <dbReference type="ARBA" id="ARBA00022723"/>
    </source>
</evidence>
<keyword evidence="8 15" id="KW-0106">Calcium</keyword>
<comment type="similarity">
    <text evidence="3">Belongs to the peroxidase family. Ascorbate peroxidase subfamily.</text>
</comment>
<feature type="binding site" evidence="15">
    <location>
        <position position="273"/>
    </location>
    <ligand>
        <name>Ca(2+)</name>
        <dbReference type="ChEBI" id="CHEBI:29108"/>
        <label>2</label>
    </ligand>
</feature>
<feature type="active site" description="Proton acceptor" evidence="13">
    <location>
        <position position="90"/>
    </location>
</feature>
<evidence type="ECO:0000256" key="5">
    <source>
        <dbReference type="ARBA" id="ARBA00022559"/>
    </source>
</evidence>
<keyword evidence="9 18" id="KW-0560">Oxidoreductase</keyword>
<feature type="binding site" evidence="14">
    <location>
        <position position="188"/>
    </location>
    <ligand>
        <name>substrate</name>
    </ligand>
</feature>
<feature type="domain" description="Plant heme peroxidase family profile" evidence="20">
    <location>
        <begin position="49"/>
        <end position="353"/>
    </location>
</feature>
<evidence type="ECO:0000256" key="16">
    <source>
        <dbReference type="PIRSR" id="PIRSR600823-4"/>
    </source>
</evidence>
<keyword evidence="10 15" id="KW-0408">Iron</keyword>
<comment type="cofactor">
    <cofactor evidence="15 18">
        <name>heme b</name>
        <dbReference type="ChEBI" id="CHEBI:60344"/>
    </cofactor>
    <text evidence="15 18">Binds 1 heme b (iron(II)-protoporphyrin IX) group per subunit.</text>
</comment>
<dbReference type="EC" id="1.11.1.7" evidence="4 18"/>
<keyword evidence="19" id="KW-0812">Transmembrane</keyword>
<evidence type="ECO:0000256" key="4">
    <source>
        <dbReference type="ARBA" id="ARBA00012313"/>
    </source>
</evidence>
<dbReference type="GO" id="GO:0042744">
    <property type="term" value="P:hydrogen peroxide catabolic process"/>
    <property type="evidence" value="ECO:0007669"/>
    <property type="project" value="UniProtKB-KW"/>
</dbReference>
<evidence type="ECO:0000256" key="18">
    <source>
        <dbReference type="RuleBase" id="RU362060"/>
    </source>
</evidence>
<feature type="transmembrane region" description="Helical" evidence="19">
    <location>
        <begin position="31"/>
        <end position="50"/>
    </location>
</feature>
<dbReference type="FunFam" id="1.10.520.10:FF:000001">
    <property type="entry name" value="Peroxidase"/>
    <property type="match status" value="1"/>
</dbReference>
<comment type="similarity">
    <text evidence="18">Belongs to the peroxidase family. Classical plant (class III) peroxidase subfamily.</text>
</comment>
<evidence type="ECO:0000313" key="22">
    <source>
        <dbReference type="Proteomes" id="UP001386955"/>
    </source>
</evidence>
<dbReference type="Gene3D" id="1.10.420.10">
    <property type="entry name" value="Peroxidase, domain 2"/>
    <property type="match status" value="1"/>
</dbReference>
<dbReference type="GO" id="GO:0046872">
    <property type="term" value="F:metal ion binding"/>
    <property type="evidence" value="ECO:0007669"/>
    <property type="project" value="UniProtKB-UniRule"/>
</dbReference>
<dbReference type="GO" id="GO:0006979">
    <property type="term" value="P:response to oxidative stress"/>
    <property type="evidence" value="ECO:0007669"/>
    <property type="project" value="UniProtKB-UniRule"/>
</dbReference>
<dbReference type="AlphaFoldDB" id="A0AAN9RYC1"/>
<evidence type="ECO:0000256" key="12">
    <source>
        <dbReference type="ARBA" id="ARBA00023180"/>
    </source>
</evidence>
<feature type="binding site" evidence="15">
    <location>
        <position position="100"/>
    </location>
    <ligand>
        <name>Ca(2+)</name>
        <dbReference type="ChEBI" id="CHEBI:29108"/>
        <label>1</label>
    </ligand>
</feature>
<feature type="binding site" evidence="15">
    <location>
        <position position="96"/>
    </location>
    <ligand>
        <name>Ca(2+)</name>
        <dbReference type="ChEBI" id="CHEBI:29108"/>
        <label>1</label>
    </ligand>
</feature>
<dbReference type="InterPro" id="IPR019794">
    <property type="entry name" value="Peroxidases_AS"/>
</dbReference>
<dbReference type="PANTHER" id="PTHR31517:SF84">
    <property type="entry name" value="PEROXIDASE"/>
    <property type="match status" value="1"/>
</dbReference>
<evidence type="ECO:0000256" key="9">
    <source>
        <dbReference type="ARBA" id="ARBA00023002"/>
    </source>
</evidence>
<keyword evidence="22" id="KW-1185">Reference proteome</keyword>
<dbReference type="PROSITE" id="PS50873">
    <property type="entry name" value="PEROXIDASE_4"/>
    <property type="match status" value="1"/>
</dbReference>
<keyword evidence="6 18" id="KW-0349">Heme</keyword>
<feature type="disulfide bond" evidence="17">
    <location>
        <begin position="59"/>
        <end position="140"/>
    </location>
</feature>
<dbReference type="FunFam" id="1.10.420.10:FF:000006">
    <property type="entry name" value="Peroxidase"/>
    <property type="match status" value="1"/>
</dbReference>
<proteinExistence type="inferred from homology"/>
<evidence type="ECO:0000256" key="11">
    <source>
        <dbReference type="ARBA" id="ARBA00023157"/>
    </source>
</evidence>
<dbReference type="InterPro" id="IPR000823">
    <property type="entry name" value="Peroxidase_pln"/>
</dbReference>
<feature type="binding site" evidence="15">
    <location>
        <position position="94"/>
    </location>
    <ligand>
        <name>Ca(2+)</name>
        <dbReference type="ChEBI" id="CHEBI:29108"/>
        <label>1</label>
    </ligand>
</feature>
<dbReference type="PROSITE" id="PS00435">
    <property type="entry name" value="PEROXIDASE_1"/>
    <property type="match status" value="1"/>
</dbReference>
<comment type="function">
    <text evidence="2">Removal of H(2)O(2), oxidation of toxic reductants, biosynthesis and degradation of lignin, suberization, auxin catabolism, response to environmental stresses such as wounding, pathogen attack and oxidative stress. These functions might be dependent on each isozyme/isoform in each plant tissue.</text>
</comment>
<feature type="binding site" description="axial binding residue" evidence="15">
    <location>
        <position position="218"/>
    </location>
    <ligand>
        <name>heme b</name>
        <dbReference type="ChEBI" id="CHEBI:60344"/>
    </ligand>
    <ligandPart>
        <name>Fe</name>
        <dbReference type="ChEBI" id="CHEBI:18248"/>
    </ligandPart>
</feature>
<dbReference type="Pfam" id="PF00141">
    <property type="entry name" value="peroxidase"/>
    <property type="match status" value="1"/>
</dbReference>
<dbReference type="InterPro" id="IPR019793">
    <property type="entry name" value="Peroxidases_heam-ligand_BS"/>
</dbReference>
<evidence type="ECO:0000256" key="10">
    <source>
        <dbReference type="ARBA" id="ARBA00023004"/>
    </source>
</evidence>
<dbReference type="Proteomes" id="UP001386955">
    <property type="component" value="Unassembled WGS sequence"/>
</dbReference>
<evidence type="ECO:0000256" key="3">
    <source>
        <dbReference type="ARBA" id="ARBA00006873"/>
    </source>
</evidence>
<evidence type="ECO:0000313" key="21">
    <source>
        <dbReference type="EMBL" id="KAK7384954.1"/>
    </source>
</evidence>
<sequence>MQWLLVNYKTFINQTVSSYIYITPMGYTPSILIQLLVLIVSASSLASASLKVGFYSYTCPSAETTVRSAVEKAVSANPGIAAGLIRMHFHDCFVRGCDGSVLLASKDQSNPSERDNPANSPSLRGFEVIDEAKAQLEAACPQTVSCADILAFAARDSALKVGGINYDVPSGRRDGRVSMSSEVRDNLPGPNFSADELINKFAQKGLSADEMVTLSGAHSIGVSHCGGFSNRLYSFDQTFTQDPSMDTSYVETLKTKCPAPPATSDPTTTVSLDPSTPIRLDNKYYKGLINHRGLFTSDQTLFTSQSTREMVESNAKDGSSWAQKFAEAMVRMGSIQVLTGQDGEIRKQCNFVN</sequence>
<keyword evidence="19" id="KW-1133">Transmembrane helix</keyword>
<accession>A0AAN9RYC1</accession>
<evidence type="ECO:0000256" key="19">
    <source>
        <dbReference type="SAM" id="Phobius"/>
    </source>
</evidence>
<name>A0AAN9RYC1_PSOTE</name>
<evidence type="ECO:0000256" key="1">
    <source>
        <dbReference type="ARBA" id="ARBA00000189"/>
    </source>
</evidence>
<evidence type="ECO:0000256" key="14">
    <source>
        <dbReference type="PIRSR" id="PIRSR600823-2"/>
    </source>
</evidence>
<dbReference type="InterPro" id="IPR010255">
    <property type="entry name" value="Haem_peroxidase_sf"/>
</dbReference>
<dbReference type="GO" id="GO:0140825">
    <property type="term" value="F:lactoperoxidase activity"/>
    <property type="evidence" value="ECO:0007669"/>
    <property type="project" value="UniProtKB-EC"/>
</dbReference>
<feature type="binding site" evidence="15">
    <location>
        <position position="91"/>
    </location>
    <ligand>
        <name>Ca(2+)</name>
        <dbReference type="ChEBI" id="CHEBI:29108"/>
        <label>1</label>
    </ligand>
</feature>
<protein>
    <recommendedName>
        <fullName evidence="4 18">Peroxidase</fullName>
        <ecNumber evidence="4 18">1.11.1.7</ecNumber>
    </recommendedName>
</protein>
<feature type="disulfide bond" evidence="17">
    <location>
        <begin position="225"/>
        <end position="257"/>
    </location>
</feature>
<reference evidence="21 22" key="1">
    <citation type="submission" date="2024-01" db="EMBL/GenBank/DDBJ databases">
        <title>The genomes of 5 underutilized Papilionoideae crops provide insights into root nodulation and disease resistanc.</title>
        <authorList>
            <person name="Jiang F."/>
        </authorList>
    </citation>
    <scope>NUCLEOTIDE SEQUENCE [LARGE SCALE GENOMIC DNA]</scope>
    <source>
        <strain evidence="21">DUOXIRENSHENG_FW03</strain>
        <tissue evidence="21">Leaves</tissue>
    </source>
</reference>
<dbReference type="InterPro" id="IPR002016">
    <property type="entry name" value="Haem_peroxidase"/>
</dbReference>
<gene>
    <name evidence="21" type="ORF">VNO78_30657</name>
</gene>
<dbReference type="CDD" id="cd00693">
    <property type="entry name" value="secretory_peroxidase"/>
    <property type="match status" value="1"/>
</dbReference>
<evidence type="ECO:0000256" key="15">
    <source>
        <dbReference type="PIRSR" id="PIRSR600823-3"/>
    </source>
</evidence>
<feature type="binding site" evidence="15">
    <location>
        <position position="281"/>
    </location>
    <ligand>
        <name>Ca(2+)</name>
        <dbReference type="ChEBI" id="CHEBI:29108"/>
        <label>2</label>
    </ligand>
</feature>
<comment type="catalytic activity">
    <reaction evidence="1 18">
        <text>2 a phenolic donor + H2O2 = 2 a phenolic radical donor + 2 H2O</text>
        <dbReference type="Rhea" id="RHEA:56136"/>
        <dbReference type="ChEBI" id="CHEBI:15377"/>
        <dbReference type="ChEBI" id="CHEBI:16240"/>
        <dbReference type="ChEBI" id="CHEBI:139520"/>
        <dbReference type="ChEBI" id="CHEBI:139521"/>
        <dbReference type="EC" id="1.11.1.7"/>
    </reaction>
</comment>
<feature type="binding site" evidence="15">
    <location>
        <position position="113"/>
    </location>
    <ligand>
        <name>Ca(2+)</name>
        <dbReference type="ChEBI" id="CHEBI:29108"/>
        <label>1</label>
    </ligand>
</feature>
<feature type="binding site" evidence="15">
    <location>
        <position position="276"/>
    </location>
    <ligand>
        <name>Ca(2+)</name>
        <dbReference type="ChEBI" id="CHEBI:29108"/>
        <label>2</label>
    </ligand>
</feature>
<keyword evidence="18" id="KW-0376">Hydrogen peroxide</keyword>